<dbReference type="PANTHER" id="PTHR11228:SF7">
    <property type="entry name" value="PQQA PEPTIDE CYCLASE"/>
    <property type="match status" value="1"/>
</dbReference>
<proteinExistence type="predicted"/>
<gene>
    <name evidence="5" type="ORF">METZ01_LOCUS150002</name>
</gene>
<keyword evidence="2" id="KW-0479">Metal-binding</keyword>
<protein>
    <submittedName>
        <fullName evidence="5">Uncharacterized protein</fullName>
    </submittedName>
</protein>
<sequence length="502" mass="57097">MDAVKAEIIHSILVDNLEQAKTLIGPSPKGLKELAKLVRKTVAHPPPLAQWESPLPPIITTSVSYTCGIGCEMCNAGFSDKTRLFDQYKYLSLKEFDALSSWIKSASHVALVGLGETLDSPHIEYFLNSLKDKVSIVSTSGMPLNITVIEKLIKSQLHYLNLSFDGKTTAGHGGARETYTKKFWKKVGLVQKIKQSLKVSHPFLHLTIAVDHENIEQLDEILLSAQNHDIPSADLIYMVPHTRPLYEKSVFPQWEDSKEKINAVIKTWNQSGMHVRFFEKLKIEATPKTCHFVDKHIMFNLNRQRPDLCCGSLDMPLAIGNLKPEDYWNSFPFRYFRSLHFSESRAELPEICRSCWVLNPKNLKNSFGNQPRNYSEAICLEWYNHASQLKLEQKIGASASFFQKVIRTTPDSKLKGKAWFHVGEISLQKNRPEEALNHMEKAVQFCFDHALAFAYLSLLYRLVGKDKVQGQGKSPDYEYMNFFKPIHISDAKSLPSVLVKNT</sequence>
<organism evidence="5">
    <name type="scientific">marine metagenome</name>
    <dbReference type="NCBI Taxonomy" id="408172"/>
    <lineage>
        <taxon>unclassified sequences</taxon>
        <taxon>metagenomes</taxon>
        <taxon>ecological metagenomes</taxon>
    </lineage>
</organism>
<dbReference type="InterPro" id="IPR050377">
    <property type="entry name" value="Radical_SAM_PqqE_MftC-like"/>
</dbReference>
<dbReference type="Gene3D" id="1.25.40.10">
    <property type="entry name" value="Tetratricopeptide repeat domain"/>
    <property type="match status" value="1"/>
</dbReference>
<dbReference type="InterPro" id="IPR011990">
    <property type="entry name" value="TPR-like_helical_dom_sf"/>
</dbReference>
<evidence type="ECO:0000256" key="1">
    <source>
        <dbReference type="ARBA" id="ARBA00022691"/>
    </source>
</evidence>
<keyword evidence="3" id="KW-0408">Iron</keyword>
<reference evidence="5" key="1">
    <citation type="submission" date="2018-05" db="EMBL/GenBank/DDBJ databases">
        <authorList>
            <person name="Lanie J.A."/>
            <person name="Ng W.-L."/>
            <person name="Kazmierczak K.M."/>
            <person name="Andrzejewski T.M."/>
            <person name="Davidsen T.M."/>
            <person name="Wayne K.J."/>
            <person name="Tettelin H."/>
            <person name="Glass J.I."/>
            <person name="Rusch D."/>
            <person name="Podicherti R."/>
            <person name="Tsui H.-C.T."/>
            <person name="Winkler M.E."/>
        </authorList>
    </citation>
    <scope>NUCLEOTIDE SEQUENCE</scope>
</reference>
<dbReference type="PANTHER" id="PTHR11228">
    <property type="entry name" value="RADICAL SAM DOMAIN PROTEIN"/>
    <property type="match status" value="1"/>
</dbReference>
<dbReference type="GO" id="GO:0003824">
    <property type="term" value="F:catalytic activity"/>
    <property type="evidence" value="ECO:0007669"/>
    <property type="project" value="InterPro"/>
</dbReference>
<dbReference type="SUPFAM" id="SSF48452">
    <property type="entry name" value="TPR-like"/>
    <property type="match status" value="1"/>
</dbReference>
<accession>A0A382A6I3</accession>
<dbReference type="SFLD" id="SFLDS00029">
    <property type="entry name" value="Radical_SAM"/>
    <property type="match status" value="1"/>
</dbReference>
<keyword evidence="4" id="KW-0411">Iron-sulfur</keyword>
<evidence type="ECO:0000256" key="2">
    <source>
        <dbReference type="ARBA" id="ARBA00022723"/>
    </source>
</evidence>
<dbReference type="InterPro" id="IPR058240">
    <property type="entry name" value="rSAM_sf"/>
</dbReference>
<evidence type="ECO:0000256" key="3">
    <source>
        <dbReference type="ARBA" id="ARBA00023004"/>
    </source>
</evidence>
<dbReference type="CDD" id="cd21109">
    <property type="entry name" value="SPASM"/>
    <property type="match status" value="1"/>
</dbReference>
<dbReference type="GO" id="GO:0051536">
    <property type="term" value="F:iron-sulfur cluster binding"/>
    <property type="evidence" value="ECO:0007669"/>
    <property type="project" value="UniProtKB-KW"/>
</dbReference>
<evidence type="ECO:0000256" key="4">
    <source>
        <dbReference type="ARBA" id="ARBA00023014"/>
    </source>
</evidence>
<dbReference type="InterPro" id="IPR007197">
    <property type="entry name" value="rSAM"/>
</dbReference>
<dbReference type="InterPro" id="IPR013785">
    <property type="entry name" value="Aldolase_TIM"/>
</dbReference>
<dbReference type="SUPFAM" id="SSF102114">
    <property type="entry name" value="Radical SAM enzymes"/>
    <property type="match status" value="1"/>
</dbReference>
<dbReference type="EMBL" id="UINC01024120">
    <property type="protein sequence ID" value="SVA97148.1"/>
    <property type="molecule type" value="Genomic_DNA"/>
</dbReference>
<dbReference type="CDD" id="cd01335">
    <property type="entry name" value="Radical_SAM"/>
    <property type="match status" value="1"/>
</dbReference>
<dbReference type="Gene3D" id="3.20.20.70">
    <property type="entry name" value="Aldolase class I"/>
    <property type="match status" value="1"/>
</dbReference>
<name>A0A382A6I3_9ZZZZ</name>
<keyword evidence="1" id="KW-0949">S-adenosyl-L-methionine</keyword>
<dbReference type="AlphaFoldDB" id="A0A382A6I3"/>
<dbReference type="GO" id="GO:0046872">
    <property type="term" value="F:metal ion binding"/>
    <property type="evidence" value="ECO:0007669"/>
    <property type="project" value="UniProtKB-KW"/>
</dbReference>
<evidence type="ECO:0000313" key="5">
    <source>
        <dbReference type="EMBL" id="SVA97148.1"/>
    </source>
</evidence>